<dbReference type="Proteomes" id="UP000322159">
    <property type="component" value="Chromosome"/>
</dbReference>
<dbReference type="InterPro" id="IPR004603">
    <property type="entry name" value="DNA_mismatch_endonuc_vsr"/>
</dbReference>
<dbReference type="Gene3D" id="3.40.960.10">
    <property type="entry name" value="VSR Endonuclease"/>
    <property type="match status" value="1"/>
</dbReference>
<comment type="similarity">
    <text evidence="6">Belongs to the Vsr family.</text>
</comment>
<sequence>MQGNRSRDTKPELAVRRAAHALGLRYRVNARPLSSLRRSADLVFRRERVAVFIDGCFWHGCPEHHVASKSRVEYWGPKIEANRRRDADTDKLLRAQGWYPLRAWSHEDPAEVAFRVRALIDMRRAATG</sequence>
<dbReference type="Pfam" id="PF03852">
    <property type="entry name" value="Vsr"/>
    <property type="match status" value="1"/>
</dbReference>
<evidence type="ECO:0000256" key="5">
    <source>
        <dbReference type="ARBA" id="ARBA00023204"/>
    </source>
</evidence>
<keyword evidence="5" id="KW-0234">DNA repair</keyword>
<dbReference type="InterPro" id="IPR011335">
    <property type="entry name" value="Restrct_endonuc-II-like"/>
</dbReference>
<keyword evidence="8" id="KW-1185">Reference proteome</keyword>
<dbReference type="RefSeq" id="WP_149326136.1">
    <property type="nucleotide sequence ID" value="NZ_CP043504.1"/>
</dbReference>
<dbReference type="EMBL" id="CP043504">
    <property type="protein sequence ID" value="QEO10722.1"/>
    <property type="molecule type" value="Genomic_DNA"/>
</dbReference>
<evidence type="ECO:0000256" key="4">
    <source>
        <dbReference type="ARBA" id="ARBA00022801"/>
    </source>
</evidence>
<dbReference type="GO" id="GO:0006298">
    <property type="term" value="P:mismatch repair"/>
    <property type="evidence" value="ECO:0007669"/>
    <property type="project" value="InterPro"/>
</dbReference>
<accession>A0A5C1YD86</accession>
<dbReference type="GO" id="GO:0004519">
    <property type="term" value="F:endonuclease activity"/>
    <property type="evidence" value="ECO:0007669"/>
    <property type="project" value="UniProtKB-KW"/>
</dbReference>
<evidence type="ECO:0000256" key="6">
    <source>
        <dbReference type="ARBA" id="ARBA00029466"/>
    </source>
</evidence>
<keyword evidence="4" id="KW-0378">Hydrolase</keyword>
<reference evidence="7 8" key="1">
    <citation type="submission" date="2019-09" db="EMBL/GenBank/DDBJ databases">
        <title>Genome sequencing of strain KACC 19322.</title>
        <authorList>
            <person name="Heo J."/>
            <person name="Kim S.-J."/>
            <person name="Kim J.-S."/>
            <person name="Hong S.-B."/>
            <person name="Kwon S.-W."/>
        </authorList>
    </citation>
    <scope>NUCLEOTIDE SEQUENCE [LARGE SCALE GENOMIC DNA]</scope>
    <source>
        <strain evidence="7 8">KACC 19322</strain>
    </source>
</reference>
<evidence type="ECO:0000256" key="1">
    <source>
        <dbReference type="ARBA" id="ARBA00022722"/>
    </source>
</evidence>
<evidence type="ECO:0000313" key="7">
    <source>
        <dbReference type="EMBL" id="QEO10722.1"/>
    </source>
</evidence>
<name>A0A5C1YD86_9MICO</name>
<evidence type="ECO:0000256" key="3">
    <source>
        <dbReference type="ARBA" id="ARBA00022763"/>
    </source>
</evidence>
<organism evidence="7 8">
    <name type="scientific">Protaetiibacter larvae</name>
    <dbReference type="NCBI Taxonomy" id="2592654"/>
    <lineage>
        <taxon>Bacteria</taxon>
        <taxon>Bacillati</taxon>
        <taxon>Actinomycetota</taxon>
        <taxon>Actinomycetes</taxon>
        <taxon>Micrococcales</taxon>
        <taxon>Microbacteriaceae</taxon>
        <taxon>Protaetiibacter</taxon>
    </lineage>
</organism>
<evidence type="ECO:0000313" key="8">
    <source>
        <dbReference type="Proteomes" id="UP000322159"/>
    </source>
</evidence>
<dbReference type="SUPFAM" id="SSF52980">
    <property type="entry name" value="Restriction endonuclease-like"/>
    <property type="match status" value="1"/>
</dbReference>
<dbReference type="OrthoDB" id="9801520at2"/>
<protein>
    <submittedName>
        <fullName evidence="7">Very short patch repair endonuclease</fullName>
    </submittedName>
</protein>
<dbReference type="REBASE" id="334016">
    <property type="entry name" value="V.Lsp19322ORF1420P"/>
</dbReference>
<proteinExistence type="inferred from homology"/>
<gene>
    <name evidence="7" type="ORF">FLP23_01425</name>
</gene>
<keyword evidence="2 7" id="KW-0255">Endonuclease</keyword>
<dbReference type="GO" id="GO:0016787">
    <property type="term" value="F:hydrolase activity"/>
    <property type="evidence" value="ECO:0007669"/>
    <property type="project" value="UniProtKB-KW"/>
</dbReference>
<dbReference type="AlphaFoldDB" id="A0A5C1YD86"/>
<keyword evidence="3" id="KW-0227">DNA damage</keyword>
<evidence type="ECO:0000256" key="2">
    <source>
        <dbReference type="ARBA" id="ARBA00022759"/>
    </source>
</evidence>
<dbReference type="KEGG" id="lyk:FLP23_01425"/>
<keyword evidence="1" id="KW-0540">Nuclease</keyword>
<dbReference type="NCBIfam" id="TIGR00632">
    <property type="entry name" value="vsr"/>
    <property type="match status" value="1"/>
</dbReference>
<dbReference type="CDD" id="cd00221">
    <property type="entry name" value="Vsr"/>
    <property type="match status" value="1"/>
</dbReference>